<dbReference type="EMBL" id="CAFBLP010000065">
    <property type="protein sequence ID" value="CAB4886033.1"/>
    <property type="molecule type" value="Genomic_DNA"/>
</dbReference>
<organism evidence="1">
    <name type="scientific">freshwater metagenome</name>
    <dbReference type="NCBI Taxonomy" id="449393"/>
    <lineage>
        <taxon>unclassified sequences</taxon>
        <taxon>metagenomes</taxon>
        <taxon>ecological metagenomes</taxon>
    </lineage>
</organism>
<dbReference type="PANTHER" id="PTHR18964">
    <property type="entry name" value="ROK (REPRESSOR, ORF, KINASE) FAMILY"/>
    <property type="match status" value="1"/>
</dbReference>
<dbReference type="PANTHER" id="PTHR18964:SF149">
    <property type="entry name" value="BIFUNCTIONAL UDP-N-ACETYLGLUCOSAMINE 2-EPIMERASE_N-ACETYLMANNOSAMINE KINASE"/>
    <property type="match status" value="1"/>
</dbReference>
<dbReference type="PROSITE" id="PS01125">
    <property type="entry name" value="ROK"/>
    <property type="match status" value="1"/>
</dbReference>
<sequence>MTRAAGIDVGGTKFLGVVLDDQGNVLVELRRPTPKGSEALISGLVDFARELAAHDSVGYDTLGVGVPGLVTSEGVIRASPNLVGAFDLLVGPLLIEALGHPVSVDNDATCAALAEWQLGAGRGFADLIVVTLGTGIGGGLILGGRLQRGTNGFAGEFGHMVVQPDGPLCPCGRRGCWERFASGRGLQMLAGGRRGEDVVAAARSGDREMLAVIDEFARWVALGLVNLTNIVDPACIVLGGGLSADHDLFLPLIGREFASLLYSPEHRRHPELRFAALGERAGAVGAALLPTTHH</sequence>
<name>A0A6J7F3C4_9ZZZZ</name>
<accession>A0A6J7F3C4</accession>
<reference evidence="1" key="1">
    <citation type="submission" date="2020-05" db="EMBL/GenBank/DDBJ databases">
        <authorList>
            <person name="Chiriac C."/>
            <person name="Salcher M."/>
            <person name="Ghai R."/>
            <person name="Kavagutti S V."/>
        </authorList>
    </citation>
    <scope>NUCLEOTIDE SEQUENCE</scope>
</reference>
<dbReference type="InterPro" id="IPR000600">
    <property type="entry name" value="ROK"/>
</dbReference>
<gene>
    <name evidence="1" type="ORF">UFOPK3376_02234</name>
</gene>
<dbReference type="InterPro" id="IPR049874">
    <property type="entry name" value="ROK_cs"/>
</dbReference>
<protein>
    <submittedName>
        <fullName evidence="1">Unannotated protein</fullName>
    </submittedName>
</protein>
<proteinExistence type="predicted"/>
<dbReference type="Gene3D" id="3.30.420.40">
    <property type="match status" value="2"/>
</dbReference>
<evidence type="ECO:0000313" key="1">
    <source>
        <dbReference type="EMBL" id="CAB4886033.1"/>
    </source>
</evidence>
<dbReference type="SUPFAM" id="SSF53067">
    <property type="entry name" value="Actin-like ATPase domain"/>
    <property type="match status" value="1"/>
</dbReference>
<dbReference type="InterPro" id="IPR043129">
    <property type="entry name" value="ATPase_NBD"/>
</dbReference>
<dbReference type="AlphaFoldDB" id="A0A6J7F3C4"/>
<dbReference type="Pfam" id="PF00480">
    <property type="entry name" value="ROK"/>
    <property type="match status" value="1"/>
</dbReference>